<accession>A0ACB8DN52</accession>
<keyword evidence="2" id="KW-1185">Reference proteome</keyword>
<protein>
    <submittedName>
        <fullName evidence="1">Uncharacterized protein</fullName>
    </submittedName>
</protein>
<proteinExistence type="predicted"/>
<name>A0ACB8DN52_DERSI</name>
<evidence type="ECO:0000313" key="1">
    <source>
        <dbReference type="EMBL" id="KAH7973644.1"/>
    </source>
</evidence>
<dbReference type="Proteomes" id="UP000821865">
    <property type="component" value="Chromosome 10"/>
</dbReference>
<evidence type="ECO:0000313" key="2">
    <source>
        <dbReference type="Proteomes" id="UP000821865"/>
    </source>
</evidence>
<sequence>MARVQPPASTPNRTLQRREPPIKIHPTHRSNLTLGGAGIAPAAGDGTWAGSPRQSTFKSTWLRPVPTIPLEGGAPRKDIKLSLLAYIDNLEHPAAVLALQETGAAVKLKGFTDFHAALRIAGRDPLMIVGDFNAPCPMWGYRKEEPRGRKSARLISTLGITLLTDSVHPTRVENSVTRDTCPDLTLRNTSDTQTGSTPRTPSVATTAY</sequence>
<gene>
    <name evidence="1" type="ORF">HPB49_003504</name>
</gene>
<organism evidence="1 2">
    <name type="scientific">Dermacentor silvarum</name>
    <name type="common">Tick</name>
    <dbReference type="NCBI Taxonomy" id="543639"/>
    <lineage>
        <taxon>Eukaryota</taxon>
        <taxon>Metazoa</taxon>
        <taxon>Ecdysozoa</taxon>
        <taxon>Arthropoda</taxon>
        <taxon>Chelicerata</taxon>
        <taxon>Arachnida</taxon>
        <taxon>Acari</taxon>
        <taxon>Parasitiformes</taxon>
        <taxon>Ixodida</taxon>
        <taxon>Ixodoidea</taxon>
        <taxon>Ixodidae</taxon>
        <taxon>Rhipicephalinae</taxon>
        <taxon>Dermacentor</taxon>
    </lineage>
</organism>
<reference evidence="1" key="1">
    <citation type="submission" date="2020-05" db="EMBL/GenBank/DDBJ databases">
        <title>Large-scale comparative analyses of tick genomes elucidate their genetic diversity and vector capacities.</title>
        <authorList>
            <person name="Jia N."/>
            <person name="Wang J."/>
            <person name="Shi W."/>
            <person name="Du L."/>
            <person name="Sun Y."/>
            <person name="Zhan W."/>
            <person name="Jiang J."/>
            <person name="Wang Q."/>
            <person name="Zhang B."/>
            <person name="Ji P."/>
            <person name="Sakyi L.B."/>
            <person name="Cui X."/>
            <person name="Yuan T."/>
            <person name="Jiang B."/>
            <person name="Yang W."/>
            <person name="Lam T.T.-Y."/>
            <person name="Chang Q."/>
            <person name="Ding S."/>
            <person name="Wang X."/>
            <person name="Zhu J."/>
            <person name="Ruan X."/>
            <person name="Zhao L."/>
            <person name="Wei J."/>
            <person name="Que T."/>
            <person name="Du C."/>
            <person name="Cheng J."/>
            <person name="Dai P."/>
            <person name="Han X."/>
            <person name="Huang E."/>
            <person name="Gao Y."/>
            <person name="Liu J."/>
            <person name="Shao H."/>
            <person name="Ye R."/>
            <person name="Li L."/>
            <person name="Wei W."/>
            <person name="Wang X."/>
            <person name="Wang C."/>
            <person name="Yang T."/>
            <person name="Huo Q."/>
            <person name="Li W."/>
            <person name="Guo W."/>
            <person name="Chen H."/>
            <person name="Zhou L."/>
            <person name="Ni X."/>
            <person name="Tian J."/>
            <person name="Zhou Y."/>
            <person name="Sheng Y."/>
            <person name="Liu T."/>
            <person name="Pan Y."/>
            <person name="Xia L."/>
            <person name="Li J."/>
            <person name="Zhao F."/>
            <person name="Cao W."/>
        </authorList>
    </citation>
    <scope>NUCLEOTIDE SEQUENCE</scope>
    <source>
        <strain evidence="1">Dsil-2018</strain>
    </source>
</reference>
<comment type="caution">
    <text evidence="1">The sequence shown here is derived from an EMBL/GenBank/DDBJ whole genome shotgun (WGS) entry which is preliminary data.</text>
</comment>
<dbReference type="EMBL" id="CM023479">
    <property type="protein sequence ID" value="KAH7973644.1"/>
    <property type="molecule type" value="Genomic_DNA"/>
</dbReference>